<dbReference type="EMBL" id="WJXA01000004">
    <property type="protein sequence ID" value="KAF7146379.1"/>
    <property type="molecule type" value="Genomic_DNA"/>
</dbReference>
<feature type="domain" description="R13L1/DRL21-like LRR repeat region" evidence="10">
    <location>
        <begin position="481"/>
        <end position="605"/>
    </location>
</feature>
<dbReference type="PANTHER" id="PTHR36766:SF61">
    <property type="entry name" value="NB-ARC DOMAIN DISEASE RESISTANCE PROTEIN"/>
    <property type="match status" value="1"/>
</dbReference>
<protein>
    <submittedName>
        <fullName evidence="11">Uncharacterized protein</fullName>
    </submittedName>
</protein>
<dbReference type="Pfam" id="PF23559">
    <property type="entry name" value="WHD_DRP"/>
    <property type="match status" value="1"/>
</dbReference>
<evidence type="ECO:0000313" key="11">
    <source>
        <dbReference type="EMBL" id="KAF7146379.1"/>
    </source>
</evidence>
<keyword evidence="2" id="KW-0677">Repeat</keyword>
<feature type="signal peptide" evidence="6">
    <location>
        <begin position="1"/>
        <end position="16"/>
    </location>
</feature>
<dbReference type="PRINTS" id="PR00364">
    <property type="entry name" value="DISEASERSIST"/>
</dbReference>
<evidence type="ECO:0000256" key="3">
    <source>
        <dbReference type="ARBA" id="ARBA00022741"/>
    </source>
</evidence>
<dbReference type="InterPro" id="IPR003591">
    <property type="entry name" value="Leu-rich_rpt_typical-subtyp"/>
</dbReference>
<feature type="domain" description="Disease resistance N-terminal" evidence="8">
    <location>
        <begin position="33"/>
        <end position="74"/>
    </location>
</feature>
<dbReference type="Proteomes" id="UP000626092">
    <property type="component" value="Unassembled WGS sequence"/>
</dbReference>
<dbReference type="SMART" id="SM00369">
    <property type="entry name" value="LRR_TYP"/>
    <property type="match status" value="4"/>
</dbReference>
<keyword evidence="12" id="KW-1185">Reference proteome</keyword>
<keyword evidence="3" id="KW-0547">Nucleotide-binding</keyword>
<dbReference type="GO" id="GO:0005524">
    <property type="term" value="F:ATP binding"/>
    <property type="evidence" value="ECO:0007669"/>
    <property type="project" value="UniProtKB-KW"/>
</dbReference>
<evidence type="ECO:0000256" key="6">
    <source>
        <dbReference type="SAM" id="SignalP"/>
    </source>
</evidence>
<reference evidence="11" key="1">
    <citation type="submission" date="2019-11" db="EMBL/GenBank/DDBJ databases">
        <authorList>
            <person name="Liu Y."/>
            <person name="Hou J."/>
            <person name="Li T.-Q."/>
            <person name="Guan C.-H."/>
            <person name="Wu X."/>
            <person name="Wu H.-Z."/>
            <person name="Ling F."/>
            <person name="Zhang R."/>
            <person name="Shi X.-G."/>
            <person name="Ren J.-P."/>
            <person name="Chen E.-F."/>
            <person name="Sun J.-M."/>
        </authorList>
    </citation>
    <scope>NUCLEOTIDE SEQUENCE</scope>
    <source>
        <strain evidence="11">Adult_tree_wgs_1</strain>
        <tissue evidence="11">Leaves</tissue>
    </source>
</reference>
<dbReference type="InterPro" id="IPR041118">
    <property type="entry name" value="Rx_N"/>
</dbReference>
<feature type="chain" id="PRO_5032556995" evidence="6">
    <location>
        <begin position="17"/>
        <end position="1246"/>
    </location>
</feature>
<dbReference type="InterPro" id="IPR032675">
    <property type="entry name" value="LRR_dom_sf"/>
</dbReference>
<evidence type="ECO:0000256" key="2">
    <source>
        <dbReference type="ARBA" id="ARBA00022737"/>
    </source>
</evidence>
<dbReference type="InterPro" id="IPR058922">
    <property type="entry name" value="WHD_DRP"/>
</dbReference>
<dbReference type="InterPro" id="IPR056789">
    <property type="entry name" value="LRR_R13L1-DRL21"/>
</dbReference>
<evidence type="ECO:0000256" key="5">
    <source>
        <dbReference type="ARBA" id="ARBA00022840"/>
    </source>
</evidence>
<dbReference type="AlphaFoldDB" id="A0A834LNJ4"/>
<keyword evidence="4" id="KW-0611">Plant defense</keyword>
<keyword evidence="6" id="KW-0732">Signal</keyword>
<evidence type="ECO:0000259" key="9">
    <source>
        <dbReference type="Pfam" id="PF23559"/>
    </source>
</evidence>
<dbReference type="Gene3D" id="1.20.5.4130">
    <property type="match status" value="1"/>
</dbReference>
<evidence type="ECO:0000259" key="10">
    <source>
        <dbReference type="Pfam" id="PF25019"/>
    </source>
</evidence>
<organism evidence="11 12">
    <name type="scientific">Rhododendron simsii</name>
    <name type="common">Sims's rhododendron</name>
    <dbReference type="NCBI Taxonomy" id="118357"/>
    <lineage>
        <taxon>Eukaryota</taxon>
        <taxon>Viridiplantae</taxon>
        <taxon>Streptophyta</taxon>
        <taxon>Embryophyta</taxon>
        <taxon>Tracheophyta</taxon>
        <taxon>Spermatophyta</taxon>
        <taxon>Magnoliopsida</taxon>
        <taxon>eudicotyledons</taxon>
        <taxon>Gunneridae</taxon>
        <taxon>Pentapetalae</taxon>
        <taxon>asterids</taxon>
        <taxon>Ericales</taxon>
        <taxon>Ericaceae</taxon>
        <taxon>Ericoideae</taxon>
        <taxon>Rhodoreae</taxon>
        <taxon>Rhododendron</taxon>
    </lineage>
</organism>
<dbReference type="GO" id="GO:0051707">
    <property type="term" value="P:response to other organism"/>
    <property type="evidence" value="ECO:0007669"/>
    <property type="project" value="UniProtKB-ARBA"/>
</dbReference>
<sequence>MAATLVGGALLSASFSVLLDRLSSPELINFFREDKQITNRAVNEWLDELKDAVYHAEDLVDEIATEALRCKVEAGYHIGPNQVQSLISSFTKLFDDKIESKLESMIDILEDFTKEKDVLGLREVVGRNWSQTRLPTTSLVDESCVYGRENDREEIIKLLLSDGESSNKIDVIPIVGMGGVGKTTLAQLLFNDDRLYGHFVKKAWVCVSDVFDVLSVTRTIVEAINGRVLDARDLNSLQELVSIWIAEGFLEKPKNNKTVEEEGYECFRELLSRSFFQRSNANDSLYVMHDLVHDLAQYVMGDFCYRLEDGNPHVIAEKVRYFSFVRSRFCSFEKFKEIREVKCLRTFLPFKRRGDLVKLSKKVVDEILPRLTRLRLLSLSEYGIKELPNSIGDLIHLRFLDLSRTQIKKLPESICTLYNLETLLLFKCGLLTTLPADFVKLISLRHLDLSGTNLKEMPMNISRLKDLQQLTVFVVGKCTSINELGEFPCLRGTISISGLQNVKSSHDALEAKMSEKRHLERLALNWYSTTEDSQNARDVLQKLEPHTNLKHLEIKNYGGTRFPTWLGDQSLCNMASLRLENCENCFSLPPLGQMPSLKDLTIARMPGITSVGYDGEFSRLQKLEVIKCPKLIGHLPTKVPSLVGLEINKCPELVASLSRSTSICKLVLKECHGVQLEWQGVSSLETLCISSFTSLKEFPSELVTLKNLKELRVEKCPRLYEELSEEMSHCYTSLERLDVSNCERLKSMPLGLFPKLRSLEIWFCKKFETLLIPDGIELWNLTLLEKLTIFDCYNMLSFPCGGLPAPNLSSLSLYRCEKLKALPEQMHTFLPSLQSLTLSDCPEIESFPEGGLPSKLGHLYIRDCKKLVGGRRHWGLQMLPSLTTFSLEGQSEDVLESFPEEGLLPSTLTSLYFGDLLNLKSLNERGLQLLGSLKYMIIFKCPQLQSLPEERLPSSLLQLEIRRCPLLKPRCRREEGEDWHKIARIRFIAIDGEVISEERSTPKSLAFDYFQKQAGHASLTFITSTACKCLIDYYELITIFEDGTILVPFAGDALFLYDPKSEHYEDVEICGITLMFHGIAHVSSLFSLRDVAKGENVKLYAIYSMATFSCRLHLPLYAEDSRMKENENSRLESEKVHRKENFIWACLWASTLTTQSLRPRDSVSITGRYLIAHNSPSCYGIFVDEKIRSGALTLQGNVGANPFPGHKGFLLRVVIHLGHANESTVQHSGINLKDMIIVPYQSDTGF</sequence>
<dbReference type="InterPro" id="IPR027417">
    <property type="entry name" value="P-loop_NTPase"/>
</dbReference>
<dbReference type="GO" id="GO:0006952">
    <property type="term" value="P:defense response"/>
    <property type="evidence" value="ECO:0007669"/>
    <property type="project" value="UniProtKB-KW"/>
</dbReference>
<dbReference type="OrthoDB" id="1896560at2759"/>
<dbReference type="InterPro" id="IPR002182">
    <property type="entry name" value="NB-ARC"/>
</dbReference>
<dbReference type="Gene3D" id="3.40.50.300">
    <property type="entry name" value="P-loop containing nucleotide triphosphate hydrolases"/>
    <property type="match status" value="1"/>
</dbReference>
<proteinExistence type="predicted"/>
<dbReference type="Pfam" id="PF00931">
    <property type="entry name" value="NB-ARC"/>
    <property type="match status" value="1"/>
</dbReference>
<evidence type="ECO:0000256" key="1">
    <source>
        <dbReference type="ARBA" id="ARBA00022614"/>
    </source>
</evidence>
<dbReference type="PANTHER" id="PTHR36766">
    <property type="entry name" value="PLANT BROAD-SPECTRUM MILDEW RESISTANCE PROTEIN RPW8"/>
    <property type="match status" value="1"/>
</dbReference>
<evidence type="ECO:0000259" key="8">
    <source>
        <dbReference type="Pfam" id="PF18052"/>
    </source>
</evidence>
<evidence type="ECO:0000256" key="4">
    <source>
        <dbReference type="ARBA" id="ARBA00022821"/>
    </source>
</evidence>
<dbReference type="Pfam" id="PF25019">
    <property type="entry name" value="LRR_R13L1-DRL21"/>
    <property type="match status" value="1"/>
</dbReference>
<evidence type="ECO:0000313" key="12">
    <source>
        <dbReference type="Proteomes" id="UP000626092"/>
    </source>
</evidence>
<gene>
    <name evidence="11" type="ORF">RHSIM_Rhsim04G0043400</name>
</gene>
<comment type="caution">
    <text evidence="11">The sequence shown here is derived from an EMBL/GenBank/DDBJ whole genome shotgun (WGS) entry which is preliminary data.</text>
</comment>
<dbReference type="Gene3D" id="3.80.10.10">
    <property type="entry name" value="Ribonuclease Inhibitor"/>
    <property type="match status" value="4"/>
</dbReference>
<name>A0A834LNJ4_RHOSS</name>
<dbReference type="SUPFAM" id="SSF52058">
    <property type="entry name" value="L domain-like"/>
    <property type="match status" value="2"/>
</dbReference>
<feature type="domain" description="NB-ARC" evidence="7">
    <location>
        <begin position="149"/>
        <end position="227"/>
    </location>
</feature>
<evidence type="ECO:0000259" key="7">
    <source>
        <dbReference type="Pfam" id="PF00931"/>
    </source>
</evidence>
<accession>A0A834LNJ4</accession>
<dbReference type="SUPFAM" id="SSF52540">
    <property type="entry name" value="P-loop containing nucleoside triphosphate hydrolases"/>
    <property type="match status" value="1"/>
</dbReference>
<keyword evidence="5" id="KW-0067">ATP-binding</keyword>
<feature type="domain" description="Disease resistance protein winged helix" evidence="9">
    <location>
        <begin position="238"/>
        <end position="296"/>
    </location>
</feature>
<dbReference type="GO" id="GO:0043531">
    <property type="term" value="F:ADP binding"/>
    <property type="evidence" value="ECO:0007669"/>
    <property type="project" value="InterPro"/>
</dbReference>
<dbReference type="Pfam" id="PF18052">
    <property type="entry name" value="Rx_N"/>
    <property type="match status" value="1"/>
</dbReference>
<keyword evidence="1" id="KW-0433">Leucine-rich repeat</keyword>